<evidence type="ECO:0000313" key="2">
    <source>
        <dbReference type="Proteomes" id="UP001054945"/>
    </source>
</evidence>
<accession>A0AAV4WIV7</accession>
<dbReference type="AlphaFoldDB" id="A0AAV4WIV7"/>
<proteinExistence type="predicted"/>
<protein>
    <submittedName>
        <fullName evidence="1">Uncharacterized protein</fullName>
    </submittedName>
</protein>
<keyword evidence="2" id="KW-1185">Reference proteome</keyword>
<name>A0AAV4WIV7_CAEEX</name>
<dbReference type="Proteomes" id="UP001054945">
    <property type="component" value="Unassembled WGS sequence"/>
</dbReference>
<evidence type="ECO:0000313" key="1">
    <source>
        <dbReference type="EMBL" id="GIY82702.1"/>
    </source>
</evidence>
<gene>
    <name evidence="1" type="ORF">CEXT_49501</name>
</gene>
<sequence length="96" mass="11211">MRHSYLAAATSESKIDGVAVPKSNLYQTSHRWDRDISRTLLYLLVQQGLSILPFYRAALLYTWELPFQYCCQTLCMKLNSLSIDRHSRHKSQTFNL</sequence>
<organism evidence="1 2">
    <name type="scientific">Caerostris extrusa</name>
    <name type="common">Bark spider</name>
    <name type="synonym">Caerostris bankana</name>
    <dbReference type="NCBI Taxonomy" id="172846"/>
    <lineage>
        <taxon>Eukaryota</taxon>
        <taxon>Metazoa</taxon>
        <taxon>Ecdysozoa</taxon>
        <taxon>Arthropoda</taxon>
        <taxon>Chelicerata</taxon>
        <taxon>Arachnida</taxon>
        <taxon>Araneae</taxon>
        <taxon>Araneomorphae</taxon>
        <taxon>Entelegynae</taxon>
        <taxon>Araneoidea</taxon>
        <taxon>Araneidae</taxon>
        <taxon>Caerostris</taxon>
    </lineage>
</organism>
<reference evidence="1 2" key="1">
    <citation type="submission" date="2021-06" db="EMBL/GenBank/DDBJ databases">
        <title>Caerostris extrusa draft genome.</title>
        <authorList>
            <person name="Kono N."/>
            <person name="Arakawa K."/>
        </authorList>
    </citation>
    <scope>NUCLEOTIDE SEQUENCE [LARGE SCALE GENOMIC DNA]</scope>
</reference>
<comment type="caution">
    <text evidence="1">The sequence shown here is derived from an EMBL/GenBank/DDBJ whole genome shotgun (WGS) entry which is preliminary data.</text>
</comment>
<dbReference type="EMBL" id="BPLR01016270">
    <property type="protein sequence ID" value="GIY82702.1"/>
    <property type="molecule type" value="Genomic_DNA"/>
</dbReference>